<dbReference type="EMBL" id="CAJOBH010001599">
    <property type="protein sequence ID" value="CAF3863629.1"/>
    <property type="molecule type" value="Genomic_DNA"/>
</dbReference>
<dbReference type="AlphaFoldDB" id="A0A8S2KPJ2"/>
<dbReference type="SUPFAM" id="SSF49899">
    <property type="entry name" value="Concanavalin A-like lectins/glucanases"/>
    <property type="match status" value="2"/>
</dbReference>
<dbReference type="Proteomes" id="UP000681967">
    <property type="component" value="Unassembled WGS sequence"/>
</dbReference>
<reference evidence="1" key="1">
    <citation type="submission" date="2021-02" db="EMBL/GenBank/DDBJ databases">
        <authorList>
            <person name="Nowell W R."/>
        </authorList>
    </citation>
    <scope>NUCLEOTIDE SEQUENCE</scope>
</reference>
<proteinExistence type="predicted"/>
<name>A0A8S2KPJ2_9BILA</name>
<comment type="caution">
    <text evidence="1">The sequence shown here is derived from an EMBL/GenBank/DDBJ whole genome shotgun (WGS) entry which is preliminary data.</text>
</comment>
<dbReference type="Gene3D" id="2.60.120.200">
    <property type="match status" value="2"/>
</dbReference>
<protein>
    <recommendedName>
        <fullName evidence="3">LamG-like jellyroll fold domain-containing protein</fullName>
    </recommendedName>
</protein>
<dbReference type="InterPro" id="IPR013320">
    <property type="entry name" value="ConA-like_dom_sf"/>
</dbReference>
<dbReference type="Pfam" id="PF13385">
    <property type="entry name" value="Laminin_G_3"/>
    <property type="match status" value="2"/>
</dbReference>
<sequence>MSEEEDRLNFLIQIEKKKCDIKFCFLLLRYLHVTLSFYLASTTTTTTTTLLCSASATSTHAPGGQGGESVLYTFDNTPNDYYGNYNAVAFNNPQYVSPGYNGRGYAIQLLSTSSQYLTIANYMNFYQTSLTVEAWIYPLAVYTGTPYSDMIIYAQTNSSTSNQYMWMMLRNGKNYGAFFANDVTGPTMFQPNQWQHMAFTYDYVAATQVVYVNGVADATHTNSGPCLITAGIQTIGAYSSFTSGFFDGYIDQLEILFGQAKTAAEVLDDATLVGYYSMDCLSYSSWDSGPNQINGVTFGLSSGDGGRVGQSYLFNTSSSYFQITGLVLIGQSYNPFSFAMWLRPIISVTNGGTILHISQYPDGTGWCVQFIGLNSLGQILVNGYSGTGVVQVTGPVLIVDQWIHIVETFSQVNGICLYINGVLYGQSSAFTYSPSGVPMIATLGQPLNGSYCAHGGIQPGFYQGHIDEFRIYSRELSQADVTTLANP</sequence>
<evidence type="ECO:0008006" key="3">
    <source>
        <dbReference type="Google" id="ProtNLM"/>
    </source>
</evidence>
<organism evidence="1 2">
    <name type="scientific">Rotaria magnacalcarata</name>
    <dbReference type="NCBI Taxonomy" id="392030"/>
    <lineage>
        <taxon>Eukaryota</taxon>
        <taxon>Metazoa</taxon>
        <taxon>Spiralia</taxon>
        <taxon>Gnathifera</taxon>
        <taxon>Rotifera</taxon>
        <taxon>Eurotatoria</taxon>
        <taxon>Bdelloidea</taxon>
        <taxon>Philodinida</taxon>
        <taxon>Philodinidae</taxon>
        <taxon>Rotaria</taxon>
    </lineage>
</organism>
<evidence type="ECO:0000313" key="1">
    <source>
        <dbReference type="EMBL" id="CAF3863629.1"/>
    </source>
</evidence>
<accession>A0A8S2KPJ2</accession>
<evidence type="ECO:0000313" key="2">
    <source>
        <dbReference type="Proteomes" id="UP000681967"/>
    </source>
</evidence>
<gene>
    <name evidence="1" type="ORF">BYL167_LOCUS6524</name>
</gene>